<protein>
    <submittedName>
        <fullName evidence="2">Uncharacterized protein</fullName>
    </submittedName>
</protein>
<feature type="compositionally biased region" description="Low complexity" evidence="1">
    <location>
        <begin position="344"/>
        <end position="361"/>
    </location>
</feature>
<feature type="compositionally biased region" description="Low complexity" evidence="1">
    <location>
        <begin position="307"/>
        <end position="337"/>
    </location>
</feature>
<dbReference type="Proteomes" id="UP000580861">
    <property type="component" value="Unassembled WGS sequence"/>
</dbReference>
<feature type="region of interest" description="Disordered" evidence="1">
    <location>
        <begin position="169"/>
        <end position="217"/>
    </location>
</feature>
<keyword evidence="3" id="KW-1185">Reference proteome</keyword>
<evidence type="ECO:0000256" key="1">
    <source>
        <dbReference type="SAM" id="MobiDB-lite"/>
    </source>
</evidence>
<name>A0A841B143_9PSEU</name>
<evidence type="ECO:0000313" key="3">
    <source>
        <dbReference type="Proteomes" id="UP000580861"/>
    </source>
</evidence>
<dbReference type="AlphaFoldDB" id="A0A841B143"/>
<comment type="caution">
    <text evidence="2">The sequence shown here is derived from an EMBL/GenBank/DDBJ whole genome shotgun (WGS) entry which is preliminary data.</text>
</comment>
<feature type="compositionally biased region" description="Low complexity" evidence="1">
    <location>
        <begin position="260"/>
        <end position="272"/>
    </location>
</feature>
<dbReference type="EMBL" id="JACHMX010000001">
    <property type="protein sequence ID" value="MBB5852038.1"/>
    <property type="molecule type" value="Genomic_DNA"/>
</dbReference>
<accession>A0A841B143</accession>
<dbReference type="RefSeq" id="WP_184894201.1">
    <property type="nucleotide sequence ID" value="NZ_JACHMX010000001.1"/>
</dbReference>
<organism evidence="2 3">
    <name type="scientific">Amycolatopsis umgeniensis</name>
    <dbReference type="NCBI Taxonomy" id="336628"/>
    <lineage>
        <taxon>Bacteria</taxon>
        <taxon>Bacillati</taxon>
        <taxon>Actinomycetota</taxon>
        <taxon>Actinomycetes</taxon>
        <taxon>Pseudonocardiales</taxon>
        <taxon>Pseudonocardiaceae</taxon>
        <taxon>Amycolatopsis</taxon>
    </lineage>
</organism>
<evidence type="ECO:0000313" key="2">
    <source>
        <dbReference type="EMBL" id="MBB5852038.1"/>
    </source>
</evidence>
<feature type="compositionally biased region" description="Polar residues" evidence="1">
    <location>
        <begin position="173"/>
        <end position="183"/>
    </location>
</feature>
<reference evidence="2 3" key="1">
    <citation type="submission" date="2020-08" db="EMBL/GenBank/DDBJ databases">
        <title>Sequencing the genomes of 1000 actinobacteria strains.</title>
        <authorList>
            <person name="Klenk H.-P."/>
        </authorList>
    </citation>
    <scope>NUCLEOTIDE SEQUENCE [LARGE SCALE GENOMIC DNA]</scope>
    <source>
        <strain evidence="2 3">DSM 45272</strain>
    </source>
</reference>
<feature type="region of interest" description="Disordered" evidence="1">
    <location>
        <begin position="244"/>
        <end position="422"/>
    </location>
</feature>
<sequence>MASIEEMYNQIYAEVQGHIPKLAATQWLWRQARTWIGDQAKLLHQQANQLVTQDHWPDAAGRQFLARVNQDLAVMRSWTDPGSRVTVGNHVTTSNVFDTINALDSGLWAAQRAAERLVIHYNGLSDEDKGKQRQDIDGKIAAEITKLVPLYTAAATGMRGAVGVEWKGPRAATSRQGRQNPATNPGPASASPGTAPSPTEPQPQEPAPTEPTTPETTDPLKAALEAAPGALDALSQAMQSAQQLLGGGTGSPLPTPLDPLDPLGPGDSLSPLEVAQRLARVEGTSDPSGLPSLAGGGVSPVGGSAAGGSLSPVAPVSPSPGGVGSAAFPPVTSLSATGSGGASTSGSPGTMPPAQQQPQHGGAKRGGGIKPGAAEHAATGRPRERKSGVTPGVSLLGRSGRGRPADRTAEPAPAPRRWDRENDTVQLLDEELWQVEQEDSGPRYRAGQ</sequence>
<feature type="compositionally biased region" description="Low complexity" evidence="1">
    <location>
        <begin position="185"/>
        <end position="197"/>
    </location>
</feature>
<gene>
    <name evidence="2" type="ORF">HDA45_002125</name>
</gene>
<feature type="compositionally biased region" description="Gly residues" evidence="1">
    <location>
        <begin position="294"/>
        <end position="306"/>
    </location>
</feature>
<proteinExistence type="predicted"/>
<feature type="compositionally biased region" description="Pro residues" evidence="1">
    <location>
        <begin position="198"/>
        <end position="211"/>
    </location>
</feature>